<evidence type="ECO:0000256" key="2">
    <source>
        <dbReference type="ARBA" id="ARBA00023002"/>
    </source>
</evidence>
<evidence type="ECO:0000256" key="1">
    <source>
        <dbReference type="ARBA" id="ARBA00006484"/>
    </source>
</evidence>
<sequence>MAGRVAGKVAFITGAARGQGRSHAVRLAQEGADIIAVDVAEAIEGVEYPGASEEDLAETVKQVEDLGRRIVAAKADVRDHDALKKALDEGVAEFGHVDIVSANAGIFIFGDETHLVSEQAWRNVTDINLTGVWHTCKVAVPHLIEQGTGGSIVLTSSTAGHKGLTNCAAYTASKHAVVGLMRTMANELAPHRIRVNTVHPTSVATDMALNDATYKLFRPDLEHPTRDDAVDAFQAINALPLPWVEPIDISNAVLFLASDEARYVTGTELKVDAGCTVK</sequence>
<dbReference type="CDD" id="cd05233">
    <property type="entry name" value="SDR_c"/>
    <property type="match status" value="1"/>
</dbReference>
<dbReference type="Gene3D" id="3.40.50.720">
    <property type="entry name" value="NAD(P)-binding Rossmann-like Domain"/>
    <property type="match status" value="1"/>
</dbReference>
<reference evidence="5" key="1">
    <citation type="submission" date="2023-03" db="EMBL/GenBank/DDBJ databases">
        <title>Actinoallomurus iriomotensis NBRC 103681.</title>
        <authorList>
            <person name="Ichikawa N."/>
            <person name="Sato H."/>
            <person name="Tonouchi N."/>
        </authorList>
    </citation>
    <scope>NUCLEOTIDE SEQUENCE</scope>
    <source>
        <strain evidence="5">NBRC 103681</strain>
    </source>
</reference>
<keyword evidence="3" id="KW-0520">NAD</keyword>
<dbReference type="PANTHER" id="PTHR24321">
    <property type="entry name" value="DEHYDROGENASES, SHORT CHAIN"/>
    <property type="match status" value="1"/>
</dbReference>
<proteinExistence type="inferred from homology"/>
<dbReference type="InterPro" id="IPR002347">
    <property type="entry name" value="SDR_fam"/>
</dbReference>
<dbReference type="InterPro" id="IPR023985">
    <property type="entry name" value="SDR_subfam_1"/>
</dbReference>
<evidence type="ECO:0000313" key="5">
    <source>
        <dbReference type="EMBL" id="GLY79572.1"/>
    </source>
</evidence>
<dbReference type="GO" id="GO:0016491">
    <property type="term" value="F:oxidoreductase activity"/>
    <property type="evidence" value="ECO:0007669"/>
    <property type="project" value="UniProtKB-KW"/>
</dbReference>
<dbReference type="InterPro" id="IPR020904">
    <property type="entry name" value="Sc_DH/Rdtase_CS"/>
</dbReference>
<dbReference type="NCBIfam" id="NF009467">
    <property type="entry name" value="PRK12826.1-3"/>
    <property type="match status" value="1"/>
</dbReference>
<dbReference type="RefSeq" id="WP_285631252.1">
    <property type="nucleotide sequence ID" value="NZ_BSTJ01000012.1"/>
</dbReference>
<accession>A0A9W6RSV9</accession>
<organism evidence="5 6">
    <name type="scientific">Actinoallomurus iriomotensis</name>
    <dbReference type="NCBI Taxonomy" id="478107"/>
    <lineage>
        <taxon>Bacteria</taxon>
        <taxon>Bacillati</taxon>
        <taxon>Actinomycetota</taxon>
        <taxon>Actinomycetes</taxon>
        <taxon>Streptosporangiales</taxon>
        <taxon>Thermomonosporaceae</taxon>
        <taxon>Actinoallomurus</taxon>
    </lineage>
</organism>
<dbReference type="PROSITE" id="PS00061">
    <property type="entry name" value="ADH_SHORT"/>
    <property type="match status" value="1"/>
</dbReference>
<dbReference type="EMBL" id="BSTJ01000012">
    <property type="protein sequence ID" value="GLY79572.1"/>
    <property type="molecule type" value="Genomic_DNA"/>
</dbReference>
<dbReference type="Pfam" id="PF00106">
    <property type="entry name" value="adh_short"/>
    <property type="match status" value="1"/>
</dbReference>
<comment type="caution">
    <text evidence="5">The sequence shown here is derived from an EMBL/GenBank/DDBJ whole genome shotgun (WGS) entry which is preliminary data.</text>
</comment>
<dbReference type="SUPFAM" id="SSF51735">
    <property type="entry name" value="NAD(P)-binding Rossmann-fold domains"/>
    <property type="match status" value="1"/>
</dbReference>
<keyword evidence="2" id="KW-0560">Oxidoreductase</keyword>
<dbReference type="PANTHER" id="PTHR24321:SF8">
    <property type="entry name" value="ESTRADIOL 17-BETA-DEHYDROGENASE 8-RELATED"/>
    <property type="match status" value="1"/>
</dbReference>
<evidence type="ECO:0000313" key="6">
    <source>
        <dbReference type="Proteomes" id="UP001165135"/>
    </source>
</evidence>
<dbReference type="InterPro" id="IPR036291">
    <property type="entry name" value="NAD(P)-bd_dom_sf"/>
</dbReference>
<comment type="similarity">
    <text evidence="1 4">Belongs to the short-chain dehydrogenases/reductases (SDR) family.</text>
</comment>
<gene>
    <name evidence="5" type="ORF">Airi01_078390</name>
</gene>
<dbReference type="PRINTS" id="PR00081">
    <property type="entry name" value="GDHRDH"/>
</dbReference>
<name>A0A9W6RSV9_9ACTN</name>
<dbReference type="PRINTS" id="PR00080">
    <property type="entry name" value="SDRFAMILY"/>
</dbReference>
<dbReference type="Proteomes" id="UP001165135">
    <property type="component" value="Unassembled WGS sequence"/>
</dbReference>
<dbReference type="FunFam" id="3.40.50.720:FF:000084">
    <property type="entry name" value="Short-chain dehydrogenase reductase"/>
    <property type="match status" value="1"/>
</dbReference>
<dbReference type="NCBIfam" id="TIGR03971">
    <property type="entry name" value="SDR_subfam_1"/>
    <property type="match status" value="1"/>
</dbReference>
<evidence type="ECO:0000256" key="3">
    <source>
        <dbReference type="ARBA" id="ARBA00023027"/>
    </source>
</evidence>
<evidence type="ECO:0000256" key="4">
    <source>
        <dbReference type="RuleBase" id="RU000363"/>
    </source>
</evidence>
<dbReference type="AlphaFoldDB" id="A0A9W6RSV9"/>
<protein>
    <submittedName>
        <fullName evidence="5">Oxidoreductase</fullName>
    </submittedName>
</protein>